<dbReference type="Proteomes" id="UP000324222">
    <property type="component" value="Unassembled WGS sequence"/>
</dbReference>
<organism evidence="1 2">
    <name type="scientific">Portunus trituberculatus</name>
    <name type="common">Swimming crab</name>
    <name type="synonym">Neptunus trituberculatus</name>
    <dbReference type="NCBI Taxonomy" id="210409"/>
    <lineage>
        <taxon>Eukaryota</taxon>
        <taxon>Metazoa</taxon>
        <taxon>Ecdysozoa</taxon>
        <taxon>Arthropoda</taxon>
        <taxon>Crustacea</taxon>
        <taxon>Multicrustacea</taxon>
        <taxon>Malacostraca</taxon>
        <taxon>Eumalacostraca</taxon>
        <taxon>Eucarida</taxon>
        <taxon>Decapoda</taxon>
        <taxon>Pleocyemata</taxon>
        <taxon>Brachyura</taxon>
        <taxon>Eubrachyura</taxon>
        <taxon>Portunoidea</taxon>
        <taxon>Portunidae</taxon>
        <taxon>Portuninae</taxon>
        <taxon>Portunus</taxon>
    </lineage>
</organism>
<accession>A0A5B7ENR2</accession>
<comment type="caution">
    <text evidence="1">The sequence shown here is derived from an EMBL/GenBank/DDBJ whole genome shotgun (WGS) entry which is preliminary data.</text>
</comment>
<proteinExistence type="predicted"/>
<protein>
    <submittedName>
        <fullName evidence="1">Uncharacterized protein</fullName>
    </submittedName>
</protein>
<dbReference type="AlphaFoldDB" id="A0A5B7ENR2"/>
<gene>
    <name evidence="1" type="ORF">E2C01_028223</name>
</gene>
<evidence type="ECO:0000313" key="1">
    <source>
        <dbReference type="EMBL" id="MPC34819.1"/>
    </source>
</evidence>
<name>A0A5B7ENR2_PORTR</name>
<keyword evidence="2" id="KW-1185">Reference proteome</keyword>
<dbReference type="EMBL" id="VSRR010003138">
    <property type="protein sequence ID" value="MPC34819.1"/>
    <property type="molecule type" value="Genomic_DNA"/>
</dbReference>
<evidence type="ECO:0000313" key="2">
    <source>
        <dbReference type="Proteomes" id="UP000324222"/>
    </source>
</evidence>
<sequence>MVLKELSSYVRPHLEYCIQACTWTHFHLEFWV</sequence>
<reference evidence="1 2" key="1">
    <citation type="submission" date="2019-05" db="EMBL/GenBank/DDBJ databases">
        <title>Another draft genome of Portunus trituberculatus and its Hox gene families provides insights of decapod evolution.</title>
        <authorList>
            <person name="Jeong J.-H."/>
            <person name="Song I."/>
            <person name="Kim S."/>
            <person name="Choi T."/>
            <person name="Kim D."/>
            <person name="Ryu S."/>
            <person name="Kim W."/>
        </authorList>
    </citation>
    <scope>NUCLEOTIDE SEQUENCE [LARGE SCALE GENOMIC DNA]</scope>
    <source>
        <tissue evidence="1">Muscle</tissue>
    </source>
</reference>